<evidence type="ECO:0000313" key="3">
    <source>
        <dbReference type="EMBL" id="KAL3095299.1"/>
    </source>
</evidence>
<evidence type="ECO:0000313" key="4">
    <source>
        <dbReference type="Proteomes" id="UP001620645"/>
    </source>
</evidence>
<protein>
    <recommendedName>
        <fullName evidence="5">Transposase</fullName>
    </recommendedName>
</protein>
<keyword evidence="2" id="KW-0732">Signal</keyword>
<dbReference type="Proteomes" id="UP001620645">
    <property type="component" value="Unassembled WGS sequence"/>
</dbReference>
<sequence length="74" mass="8185">MSRRRGKHGQILFLGAEVVRAVVAEVGANRENGGRRSLSTDDRRGGQSATKDTEREIEENNALRKKLGLAPLER</sequence>
<organism evidence="3 4">
    <name type="scientific">Heterodera schachtii</name>
    <name type="common">Sugarbeet cyst nematode worm</name>
    <name type="synonym">Tylenchus schachtii</name>
    <dbReference type="NCBI Taxonomy" id="97005"/>
    <lineage>
        <taxon>Eukaryota</taxon>
        <taxon>Metazoa</taxon>
        <taxon>Ecdysozoa</taxon>
        <taxon>Nematoda</taxon>
        <taxon>Chromadorea</taxon>
        <taxon>Rhabditida</taxon>
        <taxon>Tylenchina</taxon>
        <taxon>Tylenchomorpha</taxon>
        <taxon>Tylenchoidea</taxon>
        <taxon>Heteroderidae</taxon>
        <taxon>Heteroderinae</taxon>
        <taxon>Heterodera</taxon>
    </lineage>
</organism>
<dbReference type="AlphaFoldDB" id="A0ABD2JXJ9"/>
<feature type="signal peptide" evidence="2">
    <location>
        <begin position="1"/>
        <end position="24"/>
    </location>
</feature>
<proteinExistence type="predicted"/>
<gene>
    <name evidence="3" type="ORF">niasHS_007398</name>
</gene>
<evidence type="ECO:0000256" key="1">
    <source>
        <dbReference type="SAM" id="MobiDB-lite"/>
    </source>
</evidence>
<dbReference type="EMBL" id="JBICCN010000083">
    <property type="protein sequence ID" value="KAL3095299.1"/>
    <property type="molecule type" value="Genomic_DNA"/>
</dbReference>
<keyword evidence="4" id="KW-1185">Reference proteome</keyword>
<reference evidence="3 4" key="1">
    <citation type="submission" date="2024-10" db="EMBL/GenBank/DDBJ databases">
        <authorList>
            <person name="Kim D."/>
        </authorList>
    </citation>
    <scope>NUCLEOTIDE SEQUENCE [LARGE SCALE GENOMIC DNA]</scope>
    <source>
        <strain evidence="3">Taebaek</strain>
    </source>
</reference>
<feature type="chain" id="PRO_5044886691" description="Transposase" evidence="2">
    <location>
        <begin position="25"/>
        <end position="74"/>
    </location>
</feature>
<name>A0ABD2JXJ9_HETSC</name>
<feature type="compositionally biased region" description="Basic and acidic residues" evidence="1">
    <location>
        <begin position="32"/>
        <end position="45"/>
    </location>
</feature>
<accession>A0ABD2JXJ9</accession>
<evidence type="ECO:0008006" key="5">
    <source>
        <dbReference type="Google" id="ProtNLM"/>
    </source>
</evidence>
<feature type="region of interest" description="Disordered" evidence="1">
    <location>
        <begin position="28"/>
        <end position="74"/>
    </location>
</feature>
<comment type="caution">
    <text evidence="3">The sequence shown here is derived from an EMBL/GenBank/DDBJ whole genome shotgun (WGS) entry which is preliminary data.</text>
</comment>
<evidence type="ECO:0000256" key="2">
    <source>
        <dbReference type="SAM" id="SignalP"/>
    </source>
</evidence>